<protein>
    <submittedName>
        <fullName evidence="1">Uncharacterized protein</fullName>
    </submittedName>
</protein>
<proteinExistence type="predicted"/>
<reference evidence="1" key="2">
    <citation type="journal article" date="2015" name="Data Brief">
        <title>Shoot transcriptome of the giant reed, Arundo donax.</title>
        <authorList>
            <person name="Barrero R.A."/>
            <person name="Guerrero F.D."/>
            <person name="Moolhuijzen P."/>
            <person name="Goolsby J.A."/>
            <person name="Tidwell J."/>
            <person name="Bellgard S.E."/>
            <person name="Bellgard M.I."/>
        </authorList>
    </citation>
    <scope>NUCLEOTIDE SEQUENCE</scope>
    <source>
        <tissue evidence="1">Shoot tissue taken approximately 20 cm above the soil surface</tissue>
    </source>
</reference>
<accession>A0A0A8YR49</accession>
<reference evidence="1" key="1">
    <citation type="submission" date="2014-09" db="EMBL/GenBank/DDBJ databases">
        <authorList>
            <person name="Magalhaes I.L.F."/>
            <person name="Oliveira U."/>
            <person name="Santos F.R."/>
            <person name="Vidigal T.H.D.A."/>
            <person name="Brescovit A.D."/>
            <person name="Santos A.J."/>
        </authorList>
    </citation>
    <scope>NUCLEOTIDE SEQUENCE</scope>
    <source>
        <tissue evidence="1">Shoot tissue taken approximately 20 cm above the soil surface</tissue>
    </source>
</reference>
<name>A0A0A8YR49_ARUDO</name>
<dbReference type="AlphaFoldDB" id="A0A0A8YR49"/>
<dbReference type="EMBL" id="GBRH01269767">
    <property type="protein sequence ID" value="JAD28128.1"/>
    <property type="molecule type" value="Transcribed_RNA"/>
</dbReference>
<sequence>MSCFPGNSIKNHIKHFPLDREQYPRAILKTFAKMLWPRWPWAGRPTRRPN</sequence>
<evidence type="ECO:0000313" key="1">
    <source>
        <dbReference type="EMBL" id="JAD28128.1"/>
    </source>
</evidence>
<organism evidence="1">
    <name type="scientific">Arundo donax</name>
    <name type="common">Giant reed</name>
    <name type="synonym">Donax arundinaceus</name>
    <dbReference type="NCBI Taxonomy" id="35708"/>
    <lineage>
        <taxon>Eukaryota</taxon>
        <taxon>Viridiplantae</taxon>
        <taxon>Streptophyta</taxon>
        <taxon>Embryophyta</taxon>
        <taxon>Tracheophyta</taxon>
        <taxon>Spermatophyta</taxon>
        <taxon>Magnoliopsida</taxon>
        <taxon>Liliopsida</taxon>
        <taxon>Poales</taxon>
        <taxon>Poaceae</taxon>
        <taxon>PACMAD clade</taxon>
        <taxon>Arundinoideae</taxon>
        <taxon>Arundineae</taxon>
        <taxon>Arundo</taxon>
    </lineage>
</organism>